<keyword evidence="2" id="KW-1185">Reference proteome</keyword>
<sequence>MTTAATARTPEARVNSRPQLSSTYDLKEIARPKELNPSKFLPLLKRWIQRERIPLKYSDMFGESALKREQDPERIELHRSLMENLPIKKDELPMIPYLFPIQHADLKFKPPTMRFGWLITKDEIKALGLLKEEYVEDVFTDVYEPGDPKCPKDAKLDHETGYYYEFERKPVFSPSQTLDGLLDQAKVDCGLADDEHGDCCEYFRVSRIWNGHPQCSKDTLFITIFTNIDFLPQDPEKHLKGLKPKSDAIKRMQDWLGLEDREPGWWFSSTGTTPVTWEQYSIDGDL</sequence>
<dbReference type="EMBL" id="MU274919">
    <property type="protein sequence ID" value="KAI0087139.1"/>
    <property type="molecule type" value="Genomic_DNA"/>
</dbReference>
<gene>
    <name evidence="1" type="ORF">BDY19DRAFT_995217</name>
</gene>
<reference evidence="1" key="1">
    <citation type="journal article" date="2021" name="Environ. Microbiol.">
        <title>Gene family expansions and transcriptome signatures uncover fungal adaptations to wood decay.</title>
        <authorList>
            <person name="Hage H."/>
            <person name="Miyauchi S."/>
            <person name="Viragh M."/>
            <person name="Drula E."/>
            <person name="Min B."/>
            <person name="Chaduli D."/>
            <person name="Navarro D."/>
            <person name="Favel A."/>
            <person name="Norest M."/>
            <person name="Lesage-Meessen L."/>
            <person name="Balint B."/>
            <person name="Merenyi Z."/>
            <person name="de Eugenio L."/>
            <person name="Morin E."/>
            <person name="Martinez A.T."/>
            <person name="Baldrian P."/>
            <person name="Stursova M."/>
            <person name="Martinez M.J."/>
            <person name="Novotny C."/>
            <person name="Magnuson J.K."/>
            <person name="Spatafora J.W."/>
            <person name="Maurice S."/>
            <person name="Pangilinan J."/>
            <person name="Andreopoulos W."/>
            <person name="LaButti K."/>
            <person name="Hundley H."/>
            <person name="Na H."/>
            <person name="Kuo A."/>
            <person name="Barry K."/>
            <person name="Lipzen A."/>
            <person name="Henrissat B."/>
            <person name="Riley R."/>
            <person name="Ahrendt S."/>
            <person name="Nagy L.G."/>
            <person name="Grigoriev I.V."/>
            <person name="Martin F."/>
            <person name="Rosso M.N."/>
        </authorList>
    </citation>
    <scope>NUCLEOTIDE SEQUENCE</scope>
    <source>
        <strain evidence="1">CBS 384.51</strain>
    </source>
</reference>
<proteinExistence type="predicted"/>
<evidence type="ECO:0000313" key="2">
    <source>
        <dbReference type="Proteomes" id="UP001055072"/>
    </source>
</evidence>
<name>A0ACB8TYS7_9APHY</name>
<comment type="caution">
    <text evidence="1">The sequence shown here is derived from an EMBL/GenBank/DDBJ whole genome shotgun (WGS) entry which is preliminary data.</text>
</comment>
<dbReference type="Proteomes" id="UP001055072">
    <property type="component" value="Unassembled WGS sequence"/>
</dbReference>
<protein>
    <submittedName>
        <fullName evidence="1">Uncharacterized protein</fullName>
    </submittedName>
</protein>
<evidence type="ECO:0000313" key="1">
    <source>
        <dbReference type="EMBL" id="KAI0087139.1"/>
    </source>
</evidence>
<accession>A0ACB8TYS7</accession>
<organism evidence="1 2">
    <name type="scientific">Irpex rosettiformis</name>
    <dbReference type="NCBI Taxonomy" id="378272"/>
    <lineage>
        <taxon>Eukaryota</taxon>
        <taxon>Fungi</taxon>
        <taxon>Dikarya</taxon>
        <taxon>Basidiomycota</taxon>
        <taxon>Agaricomycotina</taxon>
        <taxon>Agaricomycetes</taxon>
        <taxon>Polyporales</taxon>
        <taxon>Irpicaceae</taxon>
        <taxon>Irpex</taxon>
    </lineage>
</organism>